<keyword evidence="1" id="KW-0175">Coiled coil</keyword>
<accession>A0A8S5PRK6</accession>
<name>A0A8S5PRK6_9CAUD</name>
<reference evidence="2" key="1">
    <citation type="journal article" date="2021" name="Proc. Natl. Acad. Sci. U.S.A.">
        <title>A Catalog of Tens of Thousands of Viruses from Human Metagenomes Reveals Hidden Associations with Chronic Diseases.</title>
        <authorList>
            <person name="Tisza M.J."/>
            <person name="Buck C.B."/>
        </authorList>
    </citation>
    <scope>NUCLEOTIDE SEQUENCE</scope>
    <source>
        <strain evidence="2">CtEg02</strain>
    </source>
</reference>
<proteinExistence type="predicted"/>
<protein>
    <submittedName>
        <fullName evidence="2">Uncharacterized protein</fullName>
    </submittedName>
</protein>
<evidence type="ECO:0000256" key="1">
    <source>
        <dbReference type="SAM" id="Coils"/>
    </source>
</evidence>
<evidence type="ECO:0000313" key="2">
    <source>
        <dbReference type="EMBL" id="DAE09089.1"/>
    </source>
</evidence>
<dbReference type="EMBL" id="BK015482">
    <property type="protein sequence ID" value="DAE09089.1"/>
    <property type="molecule type" value="Genomic_DNA"/>
</dbReference>
<organism evidence="2">
    <name type="scientific">Myoviridae sp. ctEg02</name>
    <dbReference type="NCBI Taxonomy" id="2825061"/>
    <lineage>
        <taxon>Viruses</taxon>
        <taxon>Duplodnaviria</taxon>
        <taxon>Heunggongvirae</taxon>
        <taxon>Uroviricota</taxon>
        <taxon>Caudoviricetes</taxon>
    </lineage>
</organism>
<sequence length="63" mass="7057">MSEAEKLQKIAQIMLEKEKKEKEVAALNRMIAELLGISSTETMKLPNKVYSSNQFKAACRGAK</sequence>
<feature type="coiled-coil region" evidence="1">
    <location>
        <begin position="1"/>
        <end position="37"/>
    </location>
</feature>